<dbReference type="AlphaFoldDB" id="A0A1H7I0S1"/>
<proteinExistence type="predicted"/>
<reference evidence="2" key="1">
    <citation type="submission" date="2016-10" db="EMBL/GenBank/DDBJ databases">
        <authorList>
            <person name="Varghese N."/>
            <person name="Submissions S."/>
        </authorList>
    </citation>
    <scope>NUCLEOTIDE SEQUENCE [LARGE SCALE GENOMIC DNA]</scope>
    <source>
        <strain evidence="2">DSM 17044</strain>
    </source>
</reference>
<evidence type="ECO:0000313" key="2">
    <source>
        <dbReference type="Proteomes" id="UP000182719"/>
    </source>
</evidence>
<name>A0A1H7I0S1_STIAU</name>
<gene>
    <name evidence="1" type="ORF">SAMN05444354_101885</name>
</gene>
<protein>
    <submittedName>
        <fullName evidence="1">Uncharacterized protein</fullName>
    </submittedName>
</protein>
<accession>A0A1H7I0S1</accession>
<organism evidence="1 2">
    <name type="scientific">Stigmatella aurantiaca</name>
    <dbReference type="NCBI Taxonomy" id="41"/>
    <lineage>
        <taxon>Bacteria</taxon>
        <taxon>Pseudomonadati</taxon>
        <taxon>Myxococcota</taxon>
        <taxon>Myxococcia</taxon>
        <taxon>Myxococcales</taxon>
        <taxon>Cystobacterineae</taxon>
        <taxon>Archangiaceae</taxon>
        <taxon>Stigmatella</taxon>
    </lineage>
</organism>
<sequence>MARWTALHAPHSGRGELVDCLSVTTLSPKRCATCGRSISARELYYRFTLVLQGEQDVLDASGGDDAGGLDALLQQLEQGPEDAREWEEQVHWERSGVLCPTCRDLVRRTLTLPVEDTGPH</sequence>
<evidence type="ECO:0000313" key="1">
    <source>
        <dbReference type="EMBL" id="SEK56109.1"/>
    </source>
</evidence>
<dbReference type="EMBL" id="FOAP01000001">
    <property type="protein sequence ID" value="SEK56109.1"/>
    <property type="molecule type" value="Genomic_DNA"/>
</dbReference>
<dbReference type="Proteomes" id="UP000182719">
    <property type="component" value="Unassembled WGS sequence"/>
</dbReference>
<keyword evidence="2" id="KW-1185">Reference proteome</keyword>